<keyword evidence="2" id="KW-1185">Reference proteome</keyword>
<dbReference type="Proteomes" id="UP000653305">
    <property type="component" value="Unassembled WGS sequence"/>
</dbReference>
<dbReference type="EMBL" id="BMAC01000067">
    <property type="protein sequence ID" value="GFP83639.1"/>
    <property type="molecule type" value="Genomic_DNA"/>
</dbReference>
<proteinExistence type="predicted"/>
<evidence type="ECO:0000313" key="2">
    <source>
        <dbReference type="Proteomes" id="UP000653305"/>
    </source>
</evidence>
<reference evidence="1" key="1">
    <citation type="submission" date="2020-07" db="EMBL/GenBank/DDBJ databases">
        <title>Ethylene signaling mediates host invasion by parasitic plants.</title>
        <authorList>
            <person name="Yoshida S."/>
        </authorList>
    </citation>
    <scope>NUCLEOTIDE SEQUENCE</scope>
    <source>
        <strain evidence="1">Okayama</strain>
    </source>
</reference>
<comment type="caution">
    <text evidence="1">The sequence shown here is derived from an EMBL/GenBank/DDBJ whole genome shotgun (WGS) entry which is preliminary data.</text>
</comment>
<protein>
    <submittedName>
        <fullName evidence="1">Auxilin-like protein 1</fullName>
    </submittedName>
</protein>
<evidence type="ECO:0000313" key="1">
    <source>
        <dbReference type="EMBL" id="GFP83639.1"/>
    </source>
</evidence>
<sequence>MPWLRKTGEIFLHKEKGKKEIELQKLWMLKSRDGQVEKRQIFGHCFQLCNIFLGLIVDGSQFHLLKL</sequence>
<gene>
    <name evidence="1" type="ORF">PHJA_000507400</name>
</gene>
<name>A0A830BED9_9LAMI</name>
<accession>A0A830BED9</accession>
<organism evidence="1 2">
    <name type="scientific">Phtheirospermum japonicum</name>
    <dbReference type="NCBI Taxonomy" id="374723"/>
    <lineage>
        <taxon>Eukaryota</taxon>
        <taxon>Viridiplantae</taxon>
        <taxon>Streptophyta</taxon>
        <taxon>Embryophyta</taxon>
        <taxon>Tracheophyta</taxon>
        <taxon>Spermatophyta</taxon>
        <taxon>Magnoliopsida</taxon>
        <taxon>eudicotyledons</taxon>
        <taxon>Gunneridae</taxon>
        <taxon>Pentapetalae</taxon>
        <taxon>asterids</taxon>
        <taxon>lamiids</taxon>
        <taxon>Lamiales</taxon>
        <taxon>Orobanchaceae</taxon>
        <taxon>Orobanchaceae incertae sedis</taxon>
        <taxon>Phtheirospermum</taxon>
    </lineage>
</organism>
<dbReference type="AlphaFoldDB" id="A0A830BED9"/>